<dbReference type="GeneID" id="2732833"/>
<reference evidence="2 3" key="3">
    <citation type="journal article" date="1998" name="Microbiology">
        <title>Site-specific integration of bacteriophage VWB genome into Streptomyces venezuelae and construction of a VWB-based integrative vector.</title>
        <authorList>
            <person name="Van Mellaert L."/>
            <person name="Mei L."/>
            <person name="Lammertyn E."/>
            <person name="Schacht S."/>
            <person name="Anne J."/>
        </authorList>
    </citation>
    <scope>NUCLEOTIDE SEQUENCE [LARGE SCALE GENOMIC DNA]</scope>
</reference>
<evidence type="ECO:0000313" key="2">
    <source>
        <dbReference type="EMBL" id="AAR29704.1"/>
    </source>
</evidence>
<feature type="region of interest" description="Disordered" evidence="1">
    <location>
        <begin position="126"/>
        <end position="147"/>
    </location>
</feature>
<dbReference type="Proteomes" id="UP000001708">
    <property type="component" value="Segment"/>
</dbReference>
<protein>
    <submittedName>
        <fullName evidence="2">Uncharacterized protein</fullName>
    </submittedName>
</protein>
<dbReference type="EMBL" id="AY320035">
    <property type="protein sequence ID" value="AAR29704.1"/>
    <property type="molecule type" value="Genomic_DNA"/>
</dbReference>
<reference evidence="2 3" key="1">
    <citation type="journal article" date="1990" name="J. Gen. Microbiol.">
        <title>Further biological and molecular characterization of actinophage VWB.</title>
        <authorList>
            <person name="Anne J."/>
            <person name="Van Mellaert L."/>
            <person name="Decock B."/>
            <person name="Van Damme J."/>
            <person name="Van Aerschot A."/>
            <person name="Herdewijn P."/>
            <person name="Eyssen H."/>
        </authorList>
    </citation>
    <scope>NUCLEOTIDE SEQUENCE [LARGE SCALE GENOMIC DNA]</scope>
</reference>
<evidence type="ECO:0000256" key="1">
    <source>
        <dbReference type="SAM" id="MobiDB-lite"/>
    </source>
</evidence>
<organism evidence="2 3">
    <name type="scientific">Streptomyces phage VWB</name>
    <dbReference type="NCBI Taxonomy" id="10702"/>
    <lineage>
        <taxon>Viruses</taxon>
        <taxon>Duplodnaviria</taxon>
        <taxon>Heunggongvirae</taxon>
        <taxon>Uroviricota</taxon>
        <taxon>Caudoviricetes</taxon>
        <taxon>Veewebvirus</taxon>
        <taxon>Veewebvirus vwb</taxon>
    </lineage>
</organism>
<dbReference type="RefSeq" id="NP_958256.1">
    <property type="nucleotide sequence ID" value="NC_005345.2"/>
</dbReference>
<dbReference type="OrthoDB" id="36384at10239"/>
<name>Q6VY75_9CAUD</name>
<proteinExistence type="predicted"/>
<evidence type="ECO:0000313" key="3">
    <source>
        <dbReference type="Proteomes" id="UP000001708"/>
    </source>
</evidence>
<reference evidence="2 3" key="4">
    <citation type="journal article" date="2005" name="Virology">
        <title>Complete genomic nucleotide sequence and analysis of the temperate bacteriophage VWB.</title>
        <authorList>
            <person name="Van Dessel W."/>
            <person name="Van Mellaert L."/>
            <person name="Liesegang H."/>
            <person name="Raasch C."/>
            <person name="De Keersmaeker S."/>
            <person name="Geukens N."/>
            <person name="Lammertyn E."/>
            <person name="Streit W."/>
            <person name="Anne J."/>
        </authorList>
    </citation>
    <scope>NUCLEOTIDE SEQUENCE [LARGE SCALE GENOMIC DNA]</scope>
</reference>
<keyword evidence="3" id="KW-1185">Reference proteome</keyword>
<reference evidence="2 3" key="2">
    <citation type="journal article" date="1995" name="Arch. Virol.">
        <title>Analysis of the open reading frames of the main capsid proteins of actinophage VWB.</title>
        <authorList>
            <person name="Anne J."/>
            <person name="Fiten P."/>
            <person name="Van Mellaert L."/>
            <person name="Joris B."/>
            <person name="Opdenakker G."/>
            <person name="Eyssen H."/>
        </authorList>
    </citation>
    <scope>NUCLEOTIDE SEQUENCE [LARGE SCALE GENOMIC DNA]</scope>
</reference>
<accession>Q6VY75</accession>
<sequence length="147" mass="16435">MPKIGKHDPVEVKLDTGAAFVHAAIPEEMRRGLWERPGTSVFAVVQLSSVSYSGHADGEDKEAQVKVRVTLCEVARDNHRVAQLTEILRALHRERQMNGTLDGQDGIAEADVEIAVSEALATMPTEDEYERWHEQRRGRSARVEQHA</sequence>
<dbReference type="KEGG" id="vg:2732833"/>
<feature type="compositionally biased region" description="Basic and acidic residues" evidence="1">
    <location>
        <begin position="130"/>
        <end position="147"/>
    </location>
</feature>